<dbReference type="PRINTS" id="PR00420">
    <property type="entry name" value="RNGMNOXGNASE"/>
</dbReference>
<name>A0ABP4VBM3_9ACTN</name>
<evidence type="ECO:0000313" key="5">
    <source>
        <dbReference type="EMBL" id="GAA1718746.1"/>
    </source>
</evidence>
<dbReference type="PANTHER" id="PTHR43004">
    <property type="entry name" value="TRK SYSTEM POTASSIUM UPTAKE PROTEIN"/>
    <property type="match status" value="1"/>
</dbReference>
<comment type="caution">
    <text evidence="5">The sequence shown here is derived from an EMBL/GenBank/DDBJ whole genome shotgun (WGS) entry which is preliminary data.</text>
</comment>
<evidence type="ECO:0000256" key="1">
    <source>
        <dbReference type="ARBA" id="ARBA00001974"/>
    </source>
</evidence>
<dbReference type="Pfam" id="PF01494">
    <property type="entry name" value="FAD_binding_3"/>
    <property type="match status" value="1"/>
</dbReference>
<evidence type="ECO:0000256" key="2">
    <source>
        <dbReference type="ARBA" id="ARBA00022630"/>
    </source>
</evidence>
<accession>A0ABP4VBM3</accession>
<keyword evidence="3" id="KW-0274">FAD</keyword>
<dbReference type="RefSeq" id="WP_344315118.1">
    <property type="nucleotide sequence ID" value="NZ_BAAANY010000043.1"/>
</dbReference>
<evidence type="ECO:0000259" key="4">
    <source>
        <dbReference type="Pfam" id="PF01494"/>
    </source>
</evidence>
<dbReference type="InterPro" id="IPR050641">
    <property type="entry name" value="RIFMO-like"/>
</dbReference>
<comment type="cofactor">
    <cofactor evidence="1">
        <name>FAD</name>
        <dbReference type="ChEBI" id="CHEBI:57692"/>
    </cofactor>
</comment>
<dbReference type="PANTHER" id="PTHR43004:SF19">
    <property type="entry name" value="BINDING MONOOXYGENASE, PUTATIVE (JCVI)-RELATED"/>
    <property type="match status" value="1"/>
</dbReference>
<protein>
    <submittedName>
        <fullName evidence="5">FAD-dependent oxidoreductase</fullName>
    </submittedName>
</protein>
<dbReference type="InterPro" id="IPR036188">
    <property type="entry name" value="FAD/NAD-bd_sf"/>
</dbReference>
<feature type="domain" description="FAD-binding" evidence="4">
    <location>
        <begin position="7"/>
        <end position="343"/>
    </location>
</feature>
<dbReference type="Pfam" id="PF21274">
    <property type="entry name" value="Rng_hyd_C"/>
    <property type="match status" value="1"/>
</dbReference>
<dbReference type="SUPFAM" id="SSF51905">
    <property type="entry name" value="FAD/NAD(P)-binding domain"/>
    <property type="match status" value="1"/>
</dbReference>
<dbReference type="Gene3D" id="3.30.9.10">
    <property type="entry name" value="D-Amino Acid Oxidase, subunit A, domain 2"/>
    <property type="match status" value="1"/>
</dbReference>
<keyword evidence="6" id="KW-1185">Reference proteome</keyword>
<sequence>MRLPSTTPVLVVGGGPVGLTLSILLSAQGVDHLLVEARTGSSRHPKARGISARSMEIFRRCEIADDVRDAGLSASSVFFFRGKSLVDPDFTRTGVAAAEGPAVTPTPGLICSQDVLEPLLARRAGDRVRFGVRLESYDQDGDGIDAVLRDVRTGETHSVRTSWLVGCDGAASVVRAGAGITMSGPTGLGHFLSVRFEAPLGKVVADRASASYFIAAGGGFLAVDNDRQWIYQYPSEKNLSAERCTELVRTAAGIDDLPVTVQDTMVWRMDAQLADAYRSGRVLLAGDAAHTIPPTGGHGMNTGIGDADNLGWKLAAVVNGDATERLLDTYEQERRPIARQVIDISSDNARARGGYQIDDQLLLSAVYGSFAAGCDDPTGLDAAGYRPCALPGRRLPHMELADGRSTLDLVGPGFALLCNQEWFGARQVAVHDVEGLYGLPAGGALLVRPDGYICWRTDKGDSAALPDVLARVLGG</sequence>
<dbReference type="InterPro" id="IPR002938">
    <property type="entry name" value="FAD-bd"/>
</dbReference>
<reference evidence="6" key="1">
    <citation type="journal article" date="2019" name="Int. J. Syst. Evol. Microbiol.">
        <title>The Global Catalogue of Microorganisms (GCM) 10K type strain sequencing project: providing services to taxonomists for standard genome sequencing and annotation.</title>
        <authorList>
            <consortium name="The Broad Institute Genomics Platform"/>
            <consortium name="The Broad Institute Genome Sequencing Center for Infectious Disease"/>
            <person name="Wu L."/>
            <person name="Ma J."/>
        </authorList>
    </citation>
    <scope>NUCLEOTIDE SEQUENCE [LARGE SCALE GENOMIC DNA]</scope>
    <source>
        <strain evidence="6">JCM 14718</strain>
    </source>
</reference>
<dbReference type="Proteomes" id="UP001500618">
    <property type="component" value="Unassembled WGS sequence"/>
</dbReference>
<dbReference type="EMBL" id="BAAANY010000043">
    <property type="protein sequence ID" value="GAA1718746.1"/>
    <property type="molecule type" value="Genomic_DNA"/>
</dbReference>
<dbReference type="Gene3D" id="3.40.30.120">
    <property type="match status" value="1"/>
</dbReference>
<keyword evidence="2" id="KW-0285">Flavoprotein</keyword>
<dbReference type="Gene3D" id="3.50.50.60">
    <property type="entry name" value="FAD/NAD(P)-binding domain"/>
    <property type="match status" value="1"/>
</dbReference>
<proteinExistence type="predicted"/>
<evidence type="ECO:0000313" key="6">
    <source>
        <dbReference type="Proteomes" id="UP001500618"/>
    </source>
</evidence>
<gene>
    <name evidence="5" type="ORF">GCM10009765_78940</name>
</gene>
<evidence type="ECO:0000256" key="3">
    <source>
        <dbReference type="ARBA" id="ARBA00022827"/>
    </source>
</evidence>
<organism evidence="5 6">
    <name type="scientific">Fodinicola feengrottensis</name>
    <dbReference type="NCBI Taxonomy" id="435914"/>
    <lineage>
        <taxon>Bacteria</taxon>
        <taxon>Bacillati</taxon>
        <taxon>Actinomycetota</taxon>
        <taxon>Actinomycetes</taxon>
        <taxon>Mycobacteriales</taxon>
        <taxon>Fodinicola</taxon>
    </lineage>
</organism>